<protein>
    <recommendedName>
        <fullName evidence="4 10">L-aspartate oxidase</fullName>
        <ecNumber evidence="4 10">1.4.3.16</ecNumber>
    </recommendedName>
</protein>
<dbReference type="Gene3D" id="3.90.700.10">
    <property type="entry name" value="Succinate dehydrogenase/fumarate reductase flavoprotein, catalytic domain"/>
    <property type="match status" value="1"/>
</dbReference>
<feature type="domain" description="Fumarate reductase/succinate dehydrogenase flavoprotein-like C-terminal" evidence="13">
    <location>
        <begin position="438"/>
        <end position="515"/>
    </location>
</feature>
<dbReference type="SUPFAM" id="SSF56425">
    <property type="entry name" value="Succinate dehydrogenase/fumarate reductase flavoprotein, catalytic domain"/>
    <property type="match status" value="1"/>
</dbReference>
<dbReference type="PIRSF" id="PIRSF000171">
    <property type="entry name" value="SDHA_APRA_LASPO"/>
    <property type="match status" value="1"/>
</dbReference>
<evidence type="ECO:0000256" key="2">
    <source>
        <dbReference type="ARBA" id="ARBA00004950"/>
    </source>
</evidence>
<dbReference type="InterPro" id="IPR015939">
    <property type="entry name" value="Fum_Rdtase/Succ_DH_flav-like_C"/>
</dbReference>
<dbReference type="Pfam" id="PF00890">
    <property type="entry name" value="FAD_binding_2"/>
    <property type="match status" value="1"/>
</dbReference>
<dbReference type="InterPro" id="IPR036188">
    <property type="entry name" value="FAD/NAD-bd_sf"/>
</dbReference>
<dbReference type="NCBIfam" id="TIGR00551">
    <property type="entry name" value="nadB"/>
    <property type="match status" value="1"/>
</dbReference>
<evidence type="ECO:0000256" key="5">
    <source>
        <dbReference type="ARBA" id="ARBA00022630"/>
    </source>
</evidence>
<dbReference type="PRINTS" id="PR00368">
    <property type="entry name" value="FADPNR"/>
</dbReference>
<dbReference type="EMBL" id="JBHULY010000014">
    <property type="protein sequence ID" value="MFD2726153.1"/>
    <property type="molecule type" value="Genomic_DNA"/>
</dbReference>
<keyword evidence="15" id="KW-1185">Reference proteome</keyword>
<name>A0ABW5TC90_9FLAO</name>
<gene>
    <name evidence="14" type="primary">nadB</name>
    <name evidence="14" type="ORF">ACFSR8_07980</name>
</gene>
<comment type="function">
    <text evidence="11">Catalyzes the oxidation of L-aspartate to iminoaspartate.</text>
</comment>
<dbReference type="GO" id="GO:0008734">
    <property type="term" value="F:L-aspartate oxidase activity"/>
    <property type="evidence" value="ECO:0007669"/>
    <property type="project" value="UniProtKB-EC"/>
</dbReference>
<comment type="similarity">
    <text evidence="3 11">Belongs to the FAD-dependent oxidoreductase 2 family. NadB subfamily.</text>
</comment>
<sequence>MITTNYLVIGSGIAGLTFAVKIAEEFPDRNVVIVTKDSEDESNTKYAQGGVAIVLDKDQDSFKKHIKDTLVAGDGLCKEEVVEMVVKEGPQRLKELLLWGANFDTDPDGEFSLGKEGGHSEYRIIHHKDITGYEIERALLTRVHQLPNIELLPYHFAIDLITDHHIKDSEAKPETCYGAYVLNQKTGYIFTVKADSTLLATGGIGKVYGHTTNPTIATGDGIAMAYRAKARIKDMEFVQFHPTAMYDTEGGSSFLISEAVRGFGAYLRNKKGYRFMPDYDDRAELASRDIVSQSIDNELKKSGDPHVFLDCTHLDIDKFKSHFPNIYDKCLERHINIEKDWIPVVPASHYLCGGIKVNKKGKTTIENLFACGECTRTGLHGANRLASNSLLEALVYAHNIYRYHSKRELELINVDIPLWNEEGTVIPKEHVLIEHNLHELQALMRDYVGIVRNNARLKRAIRRLDVIYNEVEDLYRESKVTTSLCELRNMINVAHLIIQQSLDRKENKGGYFNSDNIEVVIG</sequence>
<evidence type="ECO:0000256" key="3">
    <source>
        <dbReference type="ARBA" id="ARBA00008562"/>
    </source>
</evidence>
<evidence type="ECO:0000256" key="9">
    <source>
        <dbReference type="ARBA" id="ARBA00048305"/>
    </source>
</evidence>
<dbReference type="RefSeq" id="WP_380290812.1">
    <property type="nucleotide sequence ID" value="NZ_JBHULY010000014.1"/>
</dbReference>
<comment type="cofactor">
    <cofactor evidence="1 11">
        <name>FAD</name>
        <dbReference type="ChEBI" id="CHEBI:57692"/>
    </cofactor>
</comment>
<evidence type="ECO:0000256" key="7">
    <source>
        <dbReference type="ARBA" id="ARBA00022827"/>
    </source>
</evidence>
<comment type="catalytic activity">
    <reaction evidence="9">
        <text>L-aspartate + O2 = iminosuccinate + H2O2</text>
        <dbReference type="Rhea" id="RHEA:25876"/>
        <dbReference type="ChEBI" id="CHEBI:15379"/>
        <dbReference type="ChEBI" id="CHEBI:16240"/>
        <dbReference type="ChEBI" id="CHEBI:29991"/>
        <dbReference type="ChEBI" id="CHEBI:77875"/>
        <dbReference type="EC" id="1.4.3.16"/>
    </reaction>
    <physiologicalReaction direction="left-to-right" evidence="9">
        <dbReference type="Rhea" id="RHEA:25877"/>
    </physiologicalReaction>
</comment>
<keyword evidence="7 11" id="KW-0274">FAD</keyword>
<feature type="domain" description="FAD-dependent oxidoreductase 2 FAD-binding" evidence="12">
    <location>
        <begin position="7"/>
        <end position="390"/>
    </location>
</feature>
<evidence type="ECO:0000259" key="13">
    <source>
        <dbReference type="Pfam" id="PF02910"/>
    </source>
</evidence>
<dbReference type="InterPro" id="IPR005288">
    <property type="entry name" value="NadB"/>
</dbReference>
<accession>A0ABW5TC90</accession>
<keyword evidence="8 11" id="KW-0560">Oxidoreductase</keyword>
<evidence type="ECO:0000256" key="10">
    <source>
        <dbReference type="NCBIfam" id="TIGR00551"/>
    </source>
</evidence>
<dbReference type="EC" id="1.4.3.16" evidence="4 10"/>
<reference evidence="15" key="1">
    <citation type="journal article" date="2019" name="Int. J. Syst. Evol. Microbiol.">
        <title>The Global Catalogue of Microorganisms (GCM) 10K type strain sequencing project: providing services to taxonomists for standard genome sequencing and annotation.</title>
        <authorList>
            <consortium name="The Broad Institute Genomics Platform"/>
            <consortium name="The Broad Institute Genome Sequencing Center for Infectious Disease"/>
            <person name="Wu L."/>
            <person name="Ma J."/>
        </authorList>
    </citation>
    <scope>NUCLEOTIDE SEQUENCE [LARGE SCALE GENOMIC DNA]</scope>
    <source>
        <strain evidence="15">KCTC 42398</strain>
    </source>
</reference>
<dbReference type="Gene3D" id="1.20.58.100">
    <property type="entry name" value="Fumarate reductase/succinate dehydrogenase flavoprotein-like, C-terminal domain"/>
    <property type="match status" value="1"/>
</dbReference>
<keyword evidence="6 11" id="KW-0662">Pyridine nucleotide biosynthesis</keyword>
<evidence type="ECO:0000256" key="6">
    <source>
        <dbReference type="ARBA" id="ARBA00022642"/>
    </source>
</evidence>
<evidence type="ECO:0000256" key="4">
    <source>
        <dbReference type="ARBA" id="ARBA00012173"/>
    </source>
</evidence>
<dbReference type="SUPFAM" id="SSF46977">
    <property type="entry name" value="Succinate dehydrogenase/fumarate reductase flavoprotein C-terminal domain"/>
    <property type="match status" value="1"/>
</dbReference>
<dbReference type="Pfam" id="PF02910">
    <property type="entry name" value="Succ_DH_flav_C"/>
    <property type="match status" value="1"/>
</dbReference>
<dbReference type="PANTHER" id="PTHR42716:SF2">
    <property type="entry name" value="L-ASPARTATE OXIDASE, CHLOROPLASTIC"/>
    <property type="match status" value="1"/>
</dbReference>
<evidence type="ECO:0000256" key="1">
    <source>
        <dbReference type="ARBA" id="ARBA00001974"/>
    </source>
</evidence>
<dbReference type="InterPro" id="IPR003953">
    <property type="entry name" value="FAD-dep_OxRdtase_2_FAD-bd"/>
</dbReference>
<evidence type="ECO:0000259" key="12">
    <source>
        <dbReference type="Pfam" id="PF00890"/>
    </source>
</evidence>
<comment type="caution">
    <text evidence="14">The sequence shown here is derived from an EMBL/GenBank/DDBJ whole genome shotgun (WGS) entry which is preliminary data.</text>
</comment>
<dbReference type="SUPFAM" id="SSF51905">
    <property type="entry name" value="FAD/NAD(P)-binding domain"/>
    <property type="match status" value="1"/>
</dbReference>
<dbReference type="InterPro" id="IPR027477">
    <property type="entry name" value="Succ_DH/fumarate_Rdtase_cat_sf"/>
</dbReference>
<keyword evidence="5 11" id="KW-0285">Flavoprotein</keyword>
<evidence type="ECO:0000256" key="8">
    <source>
        <dbReference type="ARBA" id="ARBA00023002"/>
    </source>
</evidence>
<dbReference type="PANTHER" id="PTHR42716">
    <property type="entry name" value="L-ASPARTATE OXIDASE"/>
    <property type="match status" value="1"/>
</dbReference>
<organism evidence="14 15">
    <name type="scientific">Hyunsoonleella rubra</name>
    <dbReference type="NCBI Taxonomy" id="1737062"/>
    <lineage>
        <taxon>Bacteria</taxon>
        <taxon>Pseudomonadati</taxon>
        <taxon>Bacteroidota</taxon>
        <taxon>Flavobacteriia</taxon>
        <taxon>Flavobacteriales</taxon>
        <taxon>Flavobacteriaceae</taxon>
    </lineage>
</organism>
<dbReference type="InterPro" id="IPR037099">
    <property type="entry name" value="Fum_R/Succ_DH_flav-like_C_sf"/>
</dbReference>
<comment type="subcellular location">
    <subcellularLocation>
        <location evidence="11">Cytoplasm</location>
    </subcellularLocation>
</comment>
<dbReference type="Gene3D" id="3.50.50.60">
    <property type="entry name" value="FAD/NAD(P)-binding domain"/>
    <property type="match status" value="1"/>
</dbReference>
<evidence type="ECO:0000256" key="11">
    <source>
        <dbReference type="RuleBase" id="RU362049"/>
    </source>
</evidence>
<evidence type="ECO:0000313" key="14">
    <source>
        <dbReference type="EMBL" id="MFD2726153.1"/>
    </source>
</evidence>
<comment type="pathway">
    <text evidence="2 11">Cofactor biosynthesis; NAD(+) biosynthesis; iminoaspartate from L-aspartate (oxidase route): step 1/1.</text>
</comment>
<evidence type="ECO:0000313" key="15">
    <source>
        <dbReference type="Proteomes" id="UP001597476"/>
    </source>
</evidence>
<dbReference type="Proteomes" id="UP001597476">
    <property type="component" value="Unassembled WGS sequence"/>
</dbReference>
<proteinExistence type="inferred from homology"/>